<dbReference type="AlphaFoldDB" id="A0A238JZK1"/>
<keyword evidence="1" id="KW-0732">Signal</keyword>
<feature type="signal peptide" evidence="1">
    <location>
        <begin position="1"/>
        <end position="22"/>
    </location>
</feature>
<evidence type="ECO:0000313" key="2">
    <source>
        <dbReference type="EMBL" id="SMX36065.1"/>
    </source>
</evidence>
<gene>
    <name evidence="2" type="ORF">MAA8898_00740</name>
</gene>
<dbReference type="EMBL" id="FXYF01000002">
    <property type="protein sequence ID" value="SMX36065.1"/>
    <property type="molecule type" value="Genomic_DNA"/>
</dbReference>
<proteinExistence type="predicted"/>
<feature type="chain" id="PRO_5013144859" description="PEP-CTERM protein-sorting domain-containing protein" evidence="1">
    <location>
        <begin position="23"/>
        <end position="239"/>
    </location>
</feature>
<evidence type="ECO:0000256" key="1">
    <source>
        <dbReference type="SAM" id="SignalP"/>
    </source>
</evidence>
<organism evidence="2 3">
    <name type="scientific">Maliponia aquimaris</name>
    <dbReference type="NCBI Taxonomy" id="1673631"/>
    <lineage>
        <taxon>Bacteria</taxon>
        <taxon>Pseudomonadati</taxon>
        <taxon>Pseudomonadota</taxon>
        <taxon>Alphaproteobacteria</taxon>
        <taxon>Rhodobacterales</taxon>
        <taxon>Paracoccaceae</taxon>
        <taxon>Maliponia</taxon>
    </lineage>
</organism>
<name>A0A238JZK1_9RHOB</name>
<accession>A0A238JZK1</accession>
<reference evidence="2 3" key="1">
    <citation type="submission" date="2017-05" db="EMBL/GenBank/DDBJ databases">
        <authorList>
            <person name="Song R."/>
            <person name="Chenine A.L."/>
            <person name="Ruprecht R.M."/>
        </authorList>
    </citation>
    <scope>NUCLEOTIDE SEQUENCE [LARGE SCALE GENOMIC DNA]</scope>
    <source>
        <strain evidence="2 3">CECT 8898</strain>
    </source>
</reference>
<keyword evidence="3" id="KW-1185">Reference proteome</keyword>
<evidence type="ECO:0000313" key="3">
    <source>
        <dbReference type="Proteomes" id="UP000207598"/>
    </source>
</evidence>
<dbReference type="InterPro" id="IPR022472">
    <property type="entry name" value="VPLPA-CTERM"/>
</dbReference>
<dbReference type="RefSeq" id="WP_094019626.1">
    <property type="nucleotide sequence ID" value="NZ_FXYF01000002.1"/>
</dbReference>
<protein>
    <recommendedName>
        <fullName evidence="4">PEP-CTERM protein-sorting domain-containing protein</fullName>
    </recommendedName>
</protein>
<evidence type="ECO:0008006" key="4">
    <source>
        <dbReference type="Google" id="ProtNLM"/>
    </source>
</evidence>
<sequence length="239" mass="24767">MITRRLASAALAAGLFATAAQSGTISTVYTPPSSTAGFTGSVLVTEKSVLDGFVYDVDNATNGDLIGLGVSNNGTYPYLFGPESNGYYGCTTIPGSPRACFIGIKLEAATWTTTLVNGYIRLPTGTDLSFANIFGDFLTASGGNDTINWFWAVEGTIPSLTKVYDFFGFVGYQPESSIIGALSNADGVAFFTAGRAGVAPPPVPLPGAGWLMIAGLGGIAALRRRASWRADRAAPYCGA</sequence>
<dbReference type="Proteomes" id="UP000207598">
    <property type="component" value="Unassembled WGS sequence"/>
</dbReference>
<dbReference type="NCBIfam" id="TIGR03370">
    <property type="entry name" value="VPLPA-CTERM"/>
    <property type="match status" value="1"/>
</dbReference>